<gene>
    <name evidence="2" type="ORF">EST38_g13878</name>
</gene>
<reference evidence="2 3" key="1">
    <citation type="submission" date="2019-01" db="EMBL/GenBank/DDBJ databases">
        <title>Draft genome sequence of Psathyrella aberdarensis IHI B618.</title>
        <authorList>
            <person name="Buettner E."/>
            <person name="Kellner H."/>
        </authorList>
    </citation>
    <scope>NUCLEOTIDE SEQUENCE [LARGE SCALE GENOMIC DNA]</scope>
    <source>
        <strain evidence="2 3">IHI B618</strain>
    </source>
</reference>
<comment type="caution">
    <text evidence="2">The sequence shown here is derived from an EMBL/GenBank/DDBJ whole genome shotgun (WGS) entry which is preliminary data.</text>
</comment>
<dbReference type="AlphaFoldDB" id="A0A4Q2CYQ5"/>
<organism evidence="2 3">
    <name type="scientific">Candolleomyces aberdarensis</name>
    <dbReference type="NCBI Taxonomy" id="2316362"/>
    <lineage>
        <taxon>Eukaryota</taxon>
        <taxon>Fungi</taxon>
        <taxon>Dikarya</taxon>
        <taxon>Basidiomycota</taxon>
        <taxon>Agaricomycotina</taxon>
        <taxon>Agaricomycetes</taxon>
        <taxon>Agaricomycetidae</taxon>
        <taxon>Agaricales</taxon>
        <taxon>Agaricineae</taxon>
        <taxon>Psathyrellaceae</taxon>
        <taxon>Candolleomyces</taxon>
    </lineage>
</organism>
<evidence type="ECO:0000256" key="1">
    <source>
        <dbReference type="SAM" id="MobiDB-lite"/>
    </source>
</evidence>
<evidence type="ECO:0000313" key="3">
    <source>
        <dbReference type="Proteomes" id="UP000290288"/>
    </source>
</evidence>
<dbReference type="OrthoDB" id="3247418at2759"/>
<feature type="region of interest" description="Disordered" evidence="1">
    <location>
        <begin position="17"/>
        <end position="59"/>
    </location>
</feature>
<sequence>MEEFLARYPALSAVQEQLVQGNSGDGEGNDDQPSEVVEDDHQADLETPRQPPDPRLPKPKAIKKFVDNIVSVASAPNEDPEVMDSLYKSITAAILAHFSDVLNLDRTHIDTSATRAAKRMLFDLLIRELKDHPEKREALKECFDIDTDDNRLRSSDALLGKDMMDTVWKDMDRIRLPSWITPAPYDWGTVRRGKLSADNWRIICCIHLPITLIRFFGFSEGRTKDLLDNFMDLVSAVRLATMRRSSPVQIAEYNRHIIKYTKGTLKLFPEYSVLPSHHAALHIGDMLQQFGPKHAHDSPHYKRYIHFFHHMNTNHKIGELEGTFIRTAAHNANLLSLINDSDVIQQRVNQALDPFQQESELEPVIETFGNSLRQRRGTIQFQPQQLLLT</sequence>
<evidence type="ECO:0000313" key="2">
    <source>
        <dbReference type="EMBL" id="RXW11977.1"/>
    </source>
</evidence>
<feature type="compositionally biased region" description="Acidic residues" evidence="1">
    <location>
        <begin position="27"/>
        <end position="38"/>
    </location>
</feature>
<keyword evidence="3" id="KW-1185">Reference proteome</keyword>
<dbReference type="STRING" id="2316362.A0A4Q2CYQ5"/>
<dbReference type="EMBL" id="SDEE01001483">
    <property type="protein sequence ID" value="RXW11977.1"/>
    <property type="molecule type" value="Genomic_DNA"/>
</dbReference>
<protein>
    <submittedName>
        <fullName evidence="2">Uncharacterized protein</fullName>
    </submittedName>
</protein>
<dbReference type="Proteomes" id="UP000290288">
    <property type="component" value="Unassembled WGS sequence"/>
</dbReference>
<accession>A0A4Q2CYQ5</accession>
<proteinExistence type="predicted"/>
<name>A0A4Q2CYQ5_9AGAR</name>